<dbReference type="Gene3D" id="3.30.750.140">
    <property type="match status" value="1"/>
</dbReference>
<comment type="caution">
    <text evidence="3">The sequence shown here is derived from an EMBL/GenBank/DDBJ whole genome shotgun (WGS) entry which is preliminary data.</text>
</comment>
<dbReference type="InterPro" id="IPR052563">
    <property type="entry name" value="FliK"/>
</dbReference>
<dbReference type="AlphaFoldDB" id="A0A2K4MS67"/>
<keyword evidence="4" id="KW-1185">Reference proteome</keyword>
<dbReference type="Proteomes" id="UP000236416">
    <property type="component" value="Unassembled WGS sequence"/>
</dbReference>
<dbReference type="PANTHER" id="PTHR37533">
    <property type="entry name" value="FLAGELLAR HOOK-LENGTH CONTROL PROTEIN"/>
    <property type="match status" value="1"/>
</dbReference>
<proteinExistence type="predicted"/>
<evidence type="ECO:0000256" key="1">
    <source>
        <dbReference type="SAM" id="MobiDB-lite"/>
    </source>
</evidence>
<feature type="region of interest" description="Disordered" evidence="1">
    <location>
        <begin position="147"/>
        <end position="188"/>
    </location>
</feature>
<evidence type="ECO:0000259" key="2">
    <source>
        <dbReference type="Pfam" id="PF02120"/>
    </source>
</evidence>
<protein>
    <recommendedName>
        <fullName evidence="2">Flagellar hook-length control protein-like C-terminal domain-containing protein</fullName>
    </recommendedName>
</protein>
<dbReference type="InterPro" id="IPR021136">
    <property type="entry name" value="Flagellar_hook_control-like_C"/>
</dbReference>
<evidence type="ECO:0000313" key="3">
    <source>
        <dbReference type="EMBL" id="POA99934.1"/>
    </source>
</evidence>
<gene>
    <name evidence="3" type="ORF">C2134_04145</name>
</gene>
<feature type="domain" description="Flagellar hook-length control protein-like C-terminal" evidence="2">
    <location>
        <begin position="71"/>
        <end position="152"/>
    </location>
</feature>
<dbReference type="CDD" id="cd17470">
    <property type="entry name" value="T3SS_Flik_C"/>
    <property type="match status" value="1"/>
</dbReference>
<organism evidence="3 4">
    <name type="scientific">Chromobacterium sinusclupearum</name>
    <dbReference type="NCBI Taxonomy" id="2077146"/>
    <lineage>
        <taxon>Bacteria</taxon>
        <taxon>Pseudomonadati</taxon>
        <taxon>Pseudomonadota</taxon>
        <taxon>Betaproteobacteria</taxon>
        <taxon>Neisseriales</taxon>
        <taxon>Chromobacteriaceae</taxon>
        <taxon>Chromobacterium</taxon>
    </lineage>
</organism>
<sequence>MPVGQIKALAEQAAELAPSSELPMPALNAAALSLPTAHAAEAGKAAEGFSLALPAAQPESWSGKLQAALGERLQVLSNQNMDRATIRLDPPSLGTLEIAIRHQAGALTVELTASHGEVVRQLQNIGDALRQDLGARQYTQVAVDVKEGMPSGHGQGGRHGREPQREEPGRALAQDGWTQADGFSLDQG</sequence>
<reference evidence="3 4" key="1">
    <citation type="submission" date="2018-01" db="EMBL/GenBank/DDBJ databases">
        <title>Genomic Sequence of Chromobacterium MWU13-2610 from wild cranberry bogs within the Cape Cod National Seashore.</title>
        <authorList>
            <person name="O'Hara-Hanley K."/>
            <person name="Soby S."/>
            <person name="Harrison A."/>
        </authorList>
    </citation>
    <scope>NUCLEOTIDE SEQUENCE [LARGE SCALE GENOMIC DNA]</scope>
    <source>
        <strain evidence="3 4">MWU13-2610</strain>
    </source>
</reference>
<dbReference type="Pfam" id="PF02120">
    <property type="entry name" value="Flg_hook"/>
    <property type="match status" value="1"/>
</dbReference>
<feature type="compositionally biased region" description="Basic and acidic residues" evidence="1">
    <location>
        <begin position="159"/>
        <end position="169"/>
    </location>
</feature>
<name>A0A2K4MS67_9NEIS</name>
<accession>A0A2K4MS67</accession>
<evidence type="ECO:0000313" key="4">
    <source>
        <dbReference type="Proteomes" id="UP000236416"/>
    </source>
</evidence>
<dbReference type="EMBL" id="PPTF01000015">
    <property type="protein sequence ID" value="POA99934.1"/>
    <property type="molecule type" value="Genomic_DNA"/>
</dbReference>
<dbReference type="InterPro" id="IPR038610">
    <property type="entry name" value="FliK-like_C_sf"/>
</dbReference>
<dbReference type="PANTHER" id="PTHR37533:SF2">
    <property type="entry name" value="FLAGELLAR HOOK-LENGTH CONTROL PROTEIN"/>
    <property type="match status" value="1"/>
</dbReference>